<dbReference type="EMBL" id="BLXT01002143">
    <property type="protein sequence ID" value="GFN91472.1"/>
    <property type="molecule type" value="Genomic_DNA"/>
</dbReference>
<reference evidence="1 2" key="1">
    <citation type="journal article" date="2021" name="Elife">
        <title>Chloroplast acquisition without the gene transfer in kleptoplastic sea slugs, Plakobranchus ocellatus.</title>
        <authorList>
            <person name="Maeda T."/>
            <person name="Takahashi S."/>
            <person name="Yoshida T."/>
            <person name="Shimamura S."/>
            <person name="Takaki Y."/>
            <person name="Nagai Y."/>
            <person name="Toyoda A."/>
            <person name="Suzuki Y."/>
            <person name="Arimoto A."/>
            <person name="Ishii H."/>
            <person name="Satoh N."/>
            <person name="Nishiyama T."/>
            <person name="Hasebe M."/>
            <person name="Maruyama T."/>
            <person name="Minagawa J."/>
            <person name="Obokata J."/>
            <person name="Shigenobu S."/>
        </authorList>
    </citation>
    <scope>NUCLEOTIDE SEQUENCE [LARGE SCALE GENOMIC DNA]</scope>
</reference>
<comment type="caution">
    <text evidence="1">The sequence shown here is derived from an EMBL/GenBank/DDBJ whole genome shotgun (WGS) entry which is preliminary data.</text>
</comment>
<proteinExistence type="predicted"/>
<accession>A0AAV3Z9N7</accession>
<evidence type="ECO:0000313" key="2">
    <source>
        <dbReference type="Proteomes" id="UP000735302"/>
    </source>
</evidence>
<organism evidence="1 2">
    <name type="scientific">Plakobranchus ocellatus</name>
    <dbReference type="NCBI Taxonomy" id="259542"/>
    <lineage>
        <taxon>Eukaryota</taxon>
        <taxon>Metazoa</taxon>
        <taxon>Spiralia</taxon>
        <taxon>Lophotrochozoa</taxon>
        <taxon>Mollusca</taxon>
        <taxon>Gastropoda</taxon>
        <taxon>Heterobranchia</taxon>
        <taxon>Euthyneura</taxon>
        <taxon>Panpulmonata</taxon>
        <taxon>Sacoglossa</taxon>
        <taxon>Placobranchoidea</taxon>
        <taxon>Plakobranchidae</taxon>
        <taxon>Plakobranchus</taxon>
    </lineage>
</organism>
<protein>
    <submittedName>
        <fullName evidence="1">Uncharacterized protein</fullName>
    </submittedName>
</protein>
<dbReference type="Proteomes" id="UP000735302">
    <property type="component" value="Unassembled WGS sequence"/>
</dbReference>
<keyword evidence="2" id="KW-1185">Reference proteome</keyword>
<sequence length="153" mass="17717">MVIGESHEPLDIFDYFWPGHFCTTAMDSEWIWISFLLTSLPRNSTSLLKREYLRGFSRSPYVRNLSKTFLGLSMWSSKLLPSTLTSSKNARTYSQFRPKRTKLITLEKVAGALHKPKDILTNSKSPLPFEGCSLWSRFFVQHLPVRIVGIQFR</sequence>
<evidence type="ECO:0000313" key="1">
    <source>
        <dbReference type="EMBL" id="GFN91472.1"/>
    </source>
</evidence>
<gene>
    <name evidence="1" type="ORF">PoB_001797800</name>
</gene>
<name>A0AAV3Z9N7_9GAST</name>
<dbReference type="AlphaFoldDB" id="A0AAV3Z9N7"/>